<dbReference type="InterPro" id="IPR006530">
    <property type="entry name" value="YD"/>
</dbReference>
<dbReference type="NCBIfam" id="TIGR01643">
    <property type="entry name" value="YD_repeat_2x"/>
    <property type="match status" value="11"/>
</dbReference>
<feature type="region of interest" description="Disordered" evidence="2">
    <location>
        <begin position="1075"/>
        <end position="1099"/>
    </location>
</feature>
<dbReference type="NCBIfam" id="TIGR03696">
    <property type="entry name" value="Rhs_assc_core"/>
    <property type="match status" value="1"/>
</dbReference>
<dbReference type="Gene3D" id="3.40.570.10">
    <property type="entry name" value="Extracellular Endonuclease, subunit A"/>
    <property type="match status" value="1"/>
</dbReference>
<sequence length="1493" mass="163300">MVDLNPLHYINKFNHMFGDSVADGLEFLGISDPAVDPDGIREIAKKWRGLAKGLEGAAAAAERALSGMKWEGKAAEALHERSKSARRSANDMAHSLRAGAKALDDFADNAHELLSEIGVMLAEIAEFEIAGLALSVLTAGASEVASTLMAGERALKVVALVGRIEEEGTALGSVVRGVMEVIRGIERALKALKEIRGVAAAGKMAMDGVKFSAFETLLKDPSAFKDPDKLTGILTEGALMGVGMGVLGKALGKGLKALKPSELAGLAKALKLGENGLSKLRLRPGEAERLEAGIQAAEKECKLDPVDVATGDMLLPQTDVELPGILPLMVQRTHVSSYRWGGWFGPSWASTLDQRLQADDVCITYAAPDGSRLVYPLLDAAADGPVLPETGPRRPLSWDTEVDGAVRILDPVTGLSYVFHSPGPADDGNAVEMPLQFITDRNGHRISIKYTAEGTPVEITHSGGYRVAIDRHHELPRIAALRLLDPGDDDRRGTTLISYGYSADGHLTEVTNSSALPLRFTYDTEGRITSWTDRNNTSYSYTYDHRGRVARTEGSGDYLSGTLTYDDATRTTTTTDALGHVTRYEHNEAFRLVRTIDPLGHATCQEWDAQHRLVAVTDPLGHTTRYTYDDMGCLSVVLRPDGSRLRSEHNELRLPTKVTEPDGAVWRYAYDVRGNRTAVIDPSGQATRYTIGRDGAVKEVMDPLGERVEIVSNAAGLPLVVTGSSGTLRQVEYDAFGRPVLVIGPGGEATRLTWSVEGQLTSRSNPDGSTETWVFDGEGNCTLHSDPLGATVSSDFAAFDLLTARVDPGGTRHTFTYDTARRLTAVTNPQGLTWAYRYDSAGQLVEETDFDDRKATYEYDDAGRLVRRVNSAGQTVAYRYNSLGQLIEKAVDGRPTRFENDPCGRLLRAVGPEATLEYRYDAVGRVVAESVDGRVLTTSCDAAGRRTRRITPSGATTAYSYDPVGNYEALTISGRTLSFRHDAAGRETQRNLRDRFTLDFAWNDQGRLAGQTLTTPDRGQPRIERTYAYRGDGHLTSVTDQHGRRSFTLDAAGRVTGVQAADWTETYAYDEAGNQAHASWPDRHPGGRSRGPRSYTGTRLTRAGGTRYAYDEAGRTTMRQKTRLSRKPDTWRYTWDAEDHLTSVTTPDGTRWRYVYDPLGRRTAKQRLTADGTVAEETRFTWDGSTLTEQVTHVVGATELITLTWDHDGLAPLAQTETRSPASAPQEVIDQRFFAIVTDQIGTPTELLDEDGNTAWRTRATLWGATTWNRDAAAYTPLRFPGQYYDPETGLHHNYFRYYDPETARFLTLDPLGLDSAPNPVAYVDNPHTLCDPLGLAPCDEADVTWGGRVQYGALGPHDRATSMYATIVRDMLGGKTKAQVDPAGWEAGKGYNRAHLLAAMIGGSNKDARNFVTMHSYANSPVMRQIELQVRNAVRDTGETIQYSVKPIYADEHAKIPLGVTIEAHGNKGFQMHPHGSTGGGTNVFTIWNRKR</sequence>
<evidence type="ECO:0000256" key="1">
    <source>
        <dbReference type="ARBA" id="ARBA00022737"/>
    </source>
</evidence>
<feature type="domain" description="Type VII secretion system protein EssD-like" evidence="3">
    <location>
        <begin position="1349"/>
        <end position="1465"/>
    </location>
</feature>
<evidence type="ECO:0000256" key="2">
    <source>
        <dbReference type="SAM" id="MobiDB-lite"/>
    </source>
</evidence>
<name>A0AAU3I9R5_9ACTN</name>
<dbReference type="Gene3D" id="1.10.287.1060">
    <property type="entry name" value="ESAT-6-like"/>
    <property type="match status" value="1"/>
</dbReference>
<dbReference type="InterPro" id="IPR022385">
    <property type="entry name" value="Rhs_assc_core"/>
</dbReference>
<dbReference type="InterPro" id="IPR044927">
    <property type="entry name" value="Endonuclea_NS_2"/>
</dbReference>
<dbReference type="Pfam" id="PF20148">
    <property type="entry name" value="DUF6531"/>
    <property type="match status" value="1"/>
</dbReference>
<dbReference type="InterPro" id="IPR050708">
    <property type="entry name" value="T6SS_VgrG/RHS"/>
</dbReference>
<keyword evidence="6" id="KW-0540">Nuclease</keyword>
<dbReference type="GO" id="GO:0004519">
    <property type="term" value="F:endonuclease activity"/>
    <property type="evidence" value="ECO:0007669"/>
    <property type="project" value="UniProtKB-KW"/>
</dbReference>
<keyword evidence="1" id="KW-0677">Repeat</keyword>
<dbReference type="InterPro" id="IPR031325">
    <property type="entry name" value="RHS_repeat"/>
</dbReference>
<evidence type="ECO:0000259" key="3">
    <source>
        <dbReference type="Pfam" id="PF13930"/>
    </source>
</evidence>
<dbReference type="Pfam" id="PF05593">
    <property type="entry name" value="RHS_repeat"/>
    <property type="match status" value="3"/>
</dbReference>
<organism evidence="6">
    <name type="scientific">Streptomyces sp. NBC_01393</name>
    <dbReference type="NCBI Taxonomy" id="2903851"/>
    <lineage>
        <taxon>Bacteria</taxon>
        <taxon>Bacillati</taxon>
        <taxon>Actinomycetota</taxon>
        <taxon>Actinomycetes</taxon>
        <taxon>Kitasatosporales</taxon>
        <taxon>Streptomycetaceae</taxon>
        <taxon>Streptomyces</taxon>
    </lineage>
</organism>
<feature type="domain" description="Teneurin-like YD-shell" evidence="5">
    <location>
        <begin position="497"/>
        <end position="553"/>
    </location>
</feature>
<keyword evidence="6" id="KW-0378">Hydrolase</keyword>
<dbReference type="SUPFAM" id="SSF140453">
    <property type="entry name" value="EsxAB dimer-like"/>
    <property type="match status" value="1"/>
</dbReference>
<protein>
    <submittedName>
        <fullName evidence="6">DNA/RNA non-specific endonuclease</fullName>
    </submittedName>
</protein>
<evidence type="ECO:0000259" key="4">
    <source>
        <dbReference type="Pfam" id="PF20148"/>
    </source>
</evidence>
<reference evidence="6" key="1">
    <citation type="submission" date="2022-10" db="EMBL/GenBank/DDBJ databases">
        <title>The complete genomes of actinobacterial strains from the NBC collection.</title>
        <authorList>
            <person name="Joergensen T.S."/>
            <person name="Alvarez Arevalo M."/>
            <person name="Sterndorff E.B."/>
            <person name="Faurdal D."/>
            <person name="Vuksanovic O."/>
            <person name="Mourched A.-S."/>
            <person name="Charusanti P."/>
            <person name="Shaw S."/>
            <person name="Blin K."/>
            <person name="Weber T."/>
        </authorList>
    </citation>
    <scope>NUCLEOTIDE SEQUENCE</scope>
    <source>
        <strain evidence="6">NBC_01393</strain>
    </source>
</reference>
<feature type="domain" description="DUF6531" evidence="4">
    <location>
        <begin position="304"/>
        <end position="375"/>
    </location>
</feature>
<feature type="domain" description="Teneurin-like YD-shell" evidence="5">
    <location>
        <begin position="813"/>
        <end position="928"/>
    </location>
</feature>
<dbReference type="InterPro" id="IPR044929">
    <property type="entry name" value="DNA/RNA_non-sp_Endonuclease_sf"/>
</dbReference>
<dbReference type="InterPro" id="IPR045351">
    <property type="entry name" value="DUF6531"/>
</dbReference>
<proteinExistence type="predicted"/>
<dbReference type="Gene3D" id="3.90.930.1">
    <property type="match status" value="1"/>
</dbReference>
<dbReference type="Gene3D" id="2.180.10.10">
    <property type="entry name" value="RHS repeat-associated core"/>
    <property type="match status" value="3"/>
</dbReference>
<evidence type="ECO:0000259" key="5">
    <source>
        <dbReference type="Pfam" id="PF25023"/>
    </source>
</evidence>
<dbReference type="SUPFAM" id="SSF63829">
    <property type="entry name" value="Calcium-dependent phosphotriesterase"/>
    <property type="match status" value="1"/>
</dbReference>
<dbReference type="PANTHER" id="PTHR32305">
    <property type="match status" value="1"/>
</dbReference>
<dbReference type="Pfam" id="PF13930">
    <property type="entry name" value="Endonuclea_NS_2"/>
    <property type="match status" value="1"/>
</dbReference>
<accession>A0AAU3I9R5</accession>
<dbReference type="PRINTS" id="PR00394">
    <property type="entry name" value="RHSPROTEIN"/>
</dbReference>
<gene>
    <name evidence="6" type="ORF">OG699_41795</name>
</gene>
<dbReference type="Pfam" id="PF25023">
    <property type="entry name" value="TEN_YD-shell"/>
    <property type="match status" value="3"/>
</dbReference>
<dbReference type="InterPro" id="IPR056823">
    <property type="entry name" value="TEN-like_YD-shell"/>
</dbReference>
<evidence type="ECO:0000313" key="6">
    <source>
        <dbReference type="EMBL" id="WTZ13930.1"/>
    </source>
</evidence>
<keyword evidence="6" id="KW-0255">Endonuclease</keyword>
<dbReference type="EMBL" id="CP109546">
    <property type="protein sequence ID" value="WTZ13930.1"/>
    <property type="molecule type" value="Genomic_DNA"/>
</dbReference>
<dbReference type="InterPro" id="IPR036689">
    <property type="entry name" value="ESAT-6-like_sf"/>
</dbReference>
<dbReference type="PANTHER" id="PTHR32305:SF15">
    <property type="entry name" value="PROTEIN RHSA-RELATED"/>
    <property type="match status" value="1"/>
</dbReference>
<feature type="domain" description="Teneurin-like YD-shell" evidence="5">
    <location>
        <begin position="993"/>
        <end position="1310"/>
    </location>
</feature>